<name>A0A4R4ZKB1_9ACTN</name>
<organism evidence="2 3">
    <name type="scientific">Kribbella antibiotica</name>
    <dbReference type="NCBI Taxonomy" id="190195"/>
    <lineage>
        <taxon>Bacteria</taxon>
        <taxon>Bacillati</taxon>
        <taxon>Actinomycetota</taxon>
        <taxon>Actinomycetes</taxon>
        <taxon>Propionibacteriales</taxon>
        <taxon>Kribbellaceae</taxon>
        <taxon>Kribbella</taxon>
    </lineage>
</organism>
<keyword evidence="1" id="KW-0472">Membrane</keyword>
<keyword evidence="1" id="KW-1133">Transmembrane helix</keyword>
<dbReference type="Proteomes" id="UP000295124">
    <property type="component" value="Unassembled WGS sequence"/>
</dbReference>
<gene>
    <name evidence="2" type="ORF">E1263_15965</name>
</gene>
<evidence type="ECO:0000313" key="2">
    <source>
        <dbReference type="EMBL" id="TDD59153.1"/>
    </source>
</evidence>
<dbReference type="AlphaFoldDB" id="A0A4R4ZKB1"/>
<accession>A0A4R4ZKB1</accession>
<reference evidence="2 3" key="1">
    <citation type="submission" date="2019-03" db="EMBL/GenBank/DDBJ databases">
        <title>Draft genome sequences of novel Actinobacteria.</title>
        <authorList>
            <person name="Sahin N."/>
            <person name="Ay H."/>
            <person name="Saygin H."/>
        </authorList>
    </citation>
    <scope>NUCLEOTIDE SEQUENCE [LARGE SCALE GENOMIC DNA]</scope>
    <source>
        <strain evidence="2 3">JCM 13523</strain>
    </source>
</reference>
<comment type="caution">
    <text evidence="2">The sequence shown here is derived from an EMBL/GenBank/DDBJ whole genome shotgun (WGS) entry which is preliminary data.</text>
</comment>
<dbReference type="EMBL" id="SMKX01000039">
    <property type="protein sequence ID" value="TDD59153.1"/>
    <property type="molecule type" value="Genomic_DNA"/>
</dbReference>
<keyword evidence="3" id="KW-1185">Reference proteome</keyword>
<proteinExistence type="predicted"/>
<feature type="transmembrane region" description="Helical" evidence="1">
    <location>
        <begin position="187"/>
        <end position="207"/>
    </location>
</feature>
<keyword evidence="1" id="KW-0812">Transmembrane</keyword>
<evidence type="ECO:0000256" key="1">
    <source>
        <dbReference type="SAM" id="Phobius"/>
    </source>
</evidence>
<evidence type="ECO:0000313" key="3">
    <source>
        <dbReference type="Proteomes" id="UP000295124"/>
    </source>
</evidence>
<sequence length="208" mass="21453">MSLFDAIMMWFAVTAIRGADPSGAIGGGLAAVLVVSVGVGAMRYLDRRMADARFLVGVAIALGRGAGQPLRGLVQRVVPTRYSLHLGPGGADLLDALPYLQVSLAGTLGATPAVDPNAGLKAADSLFAALREQAVSGSAVVATAELKQAIRAVLGRLDPEWVQLREVAATTEWIRAGKISSPARRMVKVMTAAVAAVTAITGLLQALK</sequence>
<feature type="transmembrane region" description="Helical" evidence="1">
    <location>
        <begin position="28"/>
        <end position="45"/>
    </location>
</feature>
<protein>
    <submittedName>
        <fullName evidence="2">Uncharacterized protein</fullName>
    </submittedName>
</protein>